<keyword evidence="1" id="KW-1133">Transmembrane helix</keyword>
<dbReference type="Proteomes" id="UP000886595">
    <property type="component" value="Unassembled WGS sequence"/>
</dbReference>
<evidence type="ECO:0000313" key="2">
    <source>
        <dbReference type="EMBL" id="KAG2331782.1"/>
    </source>
</evidence>
<keyword evidence="1" id="KW-0812">Transmembrane</keyword>
<dbReference type="EMBL" id="JAAMPC010000001">
    <property type="protein sequence ID" value="KAG2331782.1"/>
    <property type="molecule type" value="Genomic_DNA"/>
</dbReference>
<reference evidence="2 3" key="1">
    <citation type="submission" date="2020-02" db="EMBL/GenBank/DDBJ databases">
        <authorList>
            <person name="Ma Q."/>
            <person name="Huang Y."/>
            <person name="Song X."/>
            <person name="Pei D."/>
        </authorList>
    </citation>
    <scope>NUCLEOTIDE SEQUENCE [LARGE SCALE GENOMIC DNA]</scope>
    <source>
        <strain evidence="2">Sxm20200214</strain>
        <tissue evidence="2">Leaf</tissue>
    </source>
</reference>
<dbReference type="AlphaFoldDB" id="A0A8X8BFD2"/>
<keyword evidence="3" id="KW-1185">Reference proteome</keyword>
<protein>
    <submittedName>
        <fullName evidence="2">Uncharacterized protein</fullName>
    </submittedName>
</protein>
<accession>A0A8X8BFD2</accession>
<dbReference type="OrthoDB" id="10405451at2759"/>
<feature type="transmembrane region" description="Helical" evidence="1">
    <location>
        <begin position="182"/>
        <end position="200"/>
    </location>
</feature>
<organism evidence="2 3">
    <name type="scientific">Brassica carinata</name>
    <name type="common">Ethiopian mustard</name>
    <name type="synonym">Abyssinian cabbage</name>
    <dbReference type="NCBI Taxonomy" id="52824"/>
    <lineage>
        <taxon>Eukaryota</taxon>
        <taxon>Viridiplantae</taxon>
        <taxon>Streptophyta</taxon>
        <taxon>Embryophyta</taxon>
        <taxon>Tracheophyta</taxon>
        <taxon>Spermatophyta</taxon>
        <taxon>Magnoliopsida</taxon>
        <taxon>eudicotyledons</taxon>
        <taxon>Gunneridae</taxon>
        <taxon>Pentapetalae</taxon>
        <taxon>rosids</taxon>
        <taxon>malvids</taxon>
        <taxon>Brassicales</taxon>
        <taxon>Brassicaceae</taxon>
        <taxon>Brassiceae</taxon>
        <taxon>Brassica</taxon>
    </lineage>
</organism>
<evidence type="ECO:0000256" key="1">
    <source>
        <dbReference type="SAM" id="Phobius"/>
    </source>
</evidence>
<evidence type="ECO:0000313" key="3">
    <source>
        <dbReference type="Proteomes" id="UP000886595"/>
    </source>
</evidence>
<comment type="caution">
    <text evidence="2">The sequence shown here is derived from an EMBL/GenBank/DDBJ whole genome shotgun (WGS) entry which is preliminary data.</text>
</comment>
<sequence length="239" mass="26266">MSVPVSAVTPLSLSLLFPFCSSSVTFTLSALLVALRLGFHRSRVRTVIKGHFSLLENPLHVEAGKKVLTFLDLRALEVWLLRCVCSLCSRRASEHLVVLREALLWSGVEVVVYGGFKVTLQVSSQSSSLFPSGLVPSTKSVSTCSWRQPTRVFRVSIFQWGLWSLGGLVGDSGIFQRREQDVFMVVSSHIVFAGLGMLLASTSSGRWSGGIGVLEGMKQFSKGLVSKFYLLYASQLKCW</sequence>
<keyword evidence="1" id="KW-0472">Membrane</keyword>
<feature type="transmembrane region" description="Helical" evidence="1">
    <location>
        <begin position="15"/>
        <end position="39"/>
    </location>
</feature>
<proteinExistence type="predicted"/>
<name>A0A8X8BFD2_BRACI</name>
<gene>
    <name evidence="2" type="ORF">Bca52824_002962</name>
</gene>